<keyword evidence="2" id="KW-0472">Membrane</keyword>
<proteinExistence type="predicted"/>
<keyword evidence="2" id="KW-0812">Transmembrane</keyword>
<dbReference type="Proteomes" id="UP001332243">
    <property type="component" value="Unassembled WGS sequence"/>
</dbReference>
<keyword evidence="2" id="KW-1133">Transmembrane helix</keyword>
<organism evidence="3 4">
    <name type="scientific">Plantactinospora sonchi</name>
    <dbReference type="NCBI Taxonomy" id="1544735"/>
    <lineage>
        <taxon>Bacteria</taxon>
        <taxon>Bacillati</taxon>
        <taxon>Actinomycetota</taxon>
        <taxon>Actinomycetes</taxon>
        <taxon>Micromonosporales</taxon>
        <taxon>Micromonosporaceae</taxon>
        <taxon>Plantactinospora</taxon>
    </lineage>
</organism>
<dbReference type="EMBL" id="JAZGQK010000001">
    <property type="protein sequence ID" value="MEE6257207.1"/>
    <property type="molecule type" value="Genomic_DNA"/>
</dbReference>
<dbReference type="Pfam" id="PF19950">
    <property type="entry name" value="DUF6412"/>
    <property type="match status" value="1"/>
</dbReference>
<evidence type="ECO:0000313" key="3">
    <source>
        <dbReference type="EMBL" id="MEE6257207.1"/>
    </source>
</evidence>
<reference evidence="3 4" key="1">
    <citation type="submission" date="2024-01" db="EMBL/GenBank/DDBJ databases">
        <title>Genome insights into Plantactinospora sonchi sp. nov.</title>
        <authorList>
            <person name="Wang L."/>
        </authorList>
    </citation>
    <scope>NUCLEOTIDE SEQUENCE [LARGE SCALE GENOMIC DNA]</scope>
    <source>
        <strain evidence="3 4">NEAU-QY2</strain>
    </source>
</reference>
<evidence type="ECO:0000313" key="4">
    <source>
        <dbReference type="Proteomes" id="UP001332243"/>
    </source>
</evidence>
<name>A0ABU7RL37_9ACTN</name>
<gene>
    <name evidence="3" type="ORF">V1633_01725</name>
</gene>
<comment type="caution">
    <text evidence="3">The sequence shown here is derived from an EMBL/GenBank/DDBJ whole genome shotgun (WGS) entry which is preliminary data.</text>
</comment>
<evidence type="ECO:0000256" key="1">
    <source>
        <dbReference type="SAM" id="MobiDB-lite"/>
    </source>
</evidence>
<sequence length="133" mass="14075">MPATRPRWTPGRAYRPGRLTPLSGWPALPMRWPALLLGWLGYLLLHVGTPTLGAPGGQAVESLAGAAMIAATALLLAAFAGGLPSGHGAGNRLVRHGVALRHRSRRLRTPRLLDPDAAGRPRPRAPSVHSSVR</sequence>
<dbReference type="RefSeq" id="WP_331212287.1">
    <property type="nucleotide sequence ID" value="NZ_JAZGQK010000001.1"/>
</dbReference>
<feature type="transmembrane region" description="Helical" evidence="2">
    <location>
        <begin position="63"/>
        <end position="83"/>
    </location>
</feature>
<dbReference type="InterPro" id="IPR045635">
    <property type="entry name" value="DUF6412"/>
</dbReference>
<evidence type="ECO:0000256" key="2">
    <source>
        <dbReference type="SAM" id="Phobius"/>
    </source>
</evidence>
<keyword evidence="4" id="KW-1185">Reference proteome</keyword>
<feature type="region of interest" description="Disordered" evidence="1">
    <location>
        <begin position="109"/>
        <end position="133"/>
    </location>
</feature>
<accession>A0ABU7RL37</accession>
<protein>
    <submittedName>
        <fullName evidence="3">DUF6412 domain-containing protein</fullName>
    </submittedName>
</protein>